<evidence type="ECO:0000313" key="3">
    <source>
        <dbReference type="Proteomes" id="UP000237846"/>
    </source>
</evidence>
<feature type="compositionally biased region" description="Polar residues" evidence="1">
    <location>
        <begin position="132"/>
        <end position="142"/>
    </location>
</feature>
<reference evidence="2 3" key="1">
    <citation type="submission" date="2018-03" db="EMBL/GenBank/DDBJ databases">
        <title>Genomic Encyclopedia of Archaeal and Bacterial Type Strains, Phase II (KMG-II): from individual species to whole genera.</title>
        <authorList>
            <person name="Goeker M."/>
        </authorList>
    </citation>
    <scope>NUCLEOTIDE SEQUENCE [LARGE SCALE GENOMIC DNA]</scope>
    <source>
        <strain evidence="2 3">DSM 45601</strain>
    </source>
</reference>
<comment type="caution">
    <text evidence="2">The sequence shown here is derived from an EMBL/GenBank/DDBJ whole genome shotgun (WGS) entry which is preliminary data.</text>
</comment>
<feature type="compositionally biased region" description="Basic and acidic residues" evidence="1">
    <location>
        <begin position="118"/>
        <end position="130"/>
    </location>
</feature>
<dbReference type="OrthoDB" id="3476325at2"/>
<proteinExistence type="predicted"/>
<dbReference type="RefSeq" id="WP_106244574.1">
    <property type="nucleotide sequence ID" value="NZ_PVZC01000003.1"/>
</dbReference>
<gene>
    <name evidence="2" type="ORF">CLV72_103340</name>
</gene>
<evidence type="ECO:0000313" key="2">
    <source>
        <dbReference type="EMBL" id="PRX99735.1"/>
    </source>
</evidence>
<sequence length="178" mass="19604">MTGASTIVTAMATQAWTSVQGRVLRLFGRDPQARPAVQARLDGDNGLVTRASEPDVAREQLVAGWRPRLEDLLAEHPDLDRAEAFAPAAAVAEPDHDEGIARRWEFTLSLIEEEVAGRRRMADEDPERTRRTWSSPWSNSAPCSLRRGRRSGPSRRPARPSPSSGAWPRPTRTSGATT</sequence>
<evidence type="ECO:0000256" key="1">
    <source>
        <dbReference type="SAM" id="MobiDB-lite"/>
    </source>
</evidence>
<dbReference type="AlphaFoldDB" id="A0A2T0Q7C3"/>
<feature type="compositionally biased region" description="Low complexity" evidence="1">
    <location>
        <begin position="161"/>
        <end position="170"/>
    </location>
</feature>
<feature type="compositionally biased region" description="Basic residues" evidence="1">
    <location>
        <begin position="146"/>
        <end position="158"/>
    </location>
</feature>
<feature type="region of interest" description="Disordered" evidence="1">
    <location>
        <begin position="118"/>
        <end position="178"/>
    </location>
</feature>
<protein>
    <submittedName>
        <fullName evidence="2">Uncharacterized protein</fullName>
    </submittedName>
</protein>
<organism evidence="2 3">
    <name type="scientific">Allonocardiopsis opalescens</name>
    <dbReference type="NCBI Taxonomy" id="1144618"/>
    <lineage>
        <taxon>Bacteria</taxon>
        <taxon>Bacillati</taxon>
        <taxon>Actinomycetota</taxon>
        <taxon>Actinomycetes</taxon>
        <taxon>Streptosporangiales</taxon>
        <taxon>Allonocardiopsis</taxon>
    </lineage>
</organism>
<dbReference type="Proteomes" id="UP000237846">
    <property type="component" value="Unassembled WGS sequence"/>
</dbReference>
<accession>A0A2T0Q7C3</accession>
<name>A0A2T0Q7C3_9ACTN</name>
<keyword evidence="3" id="KW-1185">Reference proteome</keyword>
<dbReference type="EMBL" id="PVZC01000003">
    <property type="protein sequence ID" value="PRX99735.1"/>
    <property type="molecule type" value="Genomic_DNA"/>
</dbReference>